<proteinExistence type="predicted"/>
<reference evidence="4 5" key="1">
    <citation type="submission" date="2016-07" db="EMBL/GenBank/DDBJ databases">
        <title>Pervasive Adenine N6-methylation of Active Genes in Fungi.</title>
        <authorList>
            <consortium name="DOE Joint Genome Institute"/>
            <person name="Mondo S.J."/>
            <person name="Dannebaum R.O."/>
            <person name="Kuo R.C."/>
            <person name="Labutti K."/>
            <person name="Haridas S."/>
            <person name="Kuo A."/>
            <person name="Salamov A."/>
            <person name="Ahrendt S.R."/>
            <person name="Lipzen A."/>
            <person name="Sullivan W."/>
            <person name="Andreopoulos W.B."/>
            <person name="Clum A."/>
            <person name="Lindquist E."/>
            <person name="Daum C."/>
            <person name="Ramamoorthy G.K."/>
            <person name="Gryganskyi A."/>
            <person name="Culley D."/>
            <person name="Magnuson J.K."/>
            <person name="James T.Y."/>
            <person name="O'Malley M.A."/>
            <person name="Stajich J.E."/>
            <person name="Spatafora J.W."/>
            <person name="Visel A."/>
            <person name="Grigoriev I.V."/>
        </authorList>
    </citation>
    <scope>NUCLEOTIDE SEQUENCE [LARGE SCALE GENOMIC DNA]</scope>
    <source>
        <strain evidence="4 5">NRRL 3301</strain>
    </source>
</reference>
<evidence type="ECO:0000313" key="4">
    <source>
        <dbReference type="EMBL" id="ORX60665.1"/>
    </source>
</evidence>
<evidence type="ECO:0000259" key="3">
    <source>
        <dbReference type="PROSITE" id="PS50934"/>
    </source>
</evidence>
<dbReference type="PROSITE" id="PS50934">
    <property type="entry name" value="SWIRM"/>
    <property type="match status" value="1"/>
</dbReference>
<protein>
    <submittedName>
        <fullName evidence="4">Uncharacterized protein</fullName>
    </submittedName>
</protein>
<dbReference type="GO" id="GO:0008237">
    <property type="term" value="F:metallopeptidase activity"/>
    <property type="evidence" value="ECO:0007669"/>
    <property type="project" value="InterPro"/>
</dbReference>
<dbReference type="GO" id="GO:0010468">
    <property type="term" value="P:regulation of gene expression"/>
    <property type="evidence" value="ECO:0007669"/>
    <property type="project" value="UniProtKB-ARBA"/>
</dbReference>
<dbReference type="InterPro" id="IPR050242">
    <property type="entry name" value="JAMM_MPN+_peptidase_M67A"/>
</dbReference>
<gene>
    <name evidence="4" type="ORF">DM01DRAFT_1332795</name>
</gene>
<dbReference type="Pfam" id="PF04433">
    <property type="entry name" value="SWIRM"/>
    <property type="match status" value="1"/>
</dbReference>
<evidence type="ECO:0000313" key="5">
    <source>
        <dbReference type="Proteomes" id="UP000242146"/>
    </source>
</evidence>
<dbReference type="Gene3D" id="1.10.10.10">
    <property type="entry name" value="Winged helix-like DNA-binding domain superfamily/Winged helix DNA-binding domain"/>
    <property type="match status" value="1"/>
</dbReference>
<dbReference type="InterPro" id="IPR009057">
    <property type="entry name" value="Homeodomain-like_sf"/>
</dbReference>
<dbReference type="Proteomes" id="UP000242146">
    <property type="component" value="Unassembled WGS sequence"/>
</dbReference>
<dbReference type="InterPro" id="IPR000555">
    <property type="entry name" value="JAMM/MPN+_dom"/>
</dbReference>
<dbReference type="OrthoDB" id="118550at2759"/>
<dbReference type="PROSITE" id="PS50249">
    <property type="entry name" value="MPN"/>
    <property type="match status" value="1"/>
</dbReference>
<organism evidence="4 5">
    <name type="scientific">Hesseltinella vesiculosa</name>
    <dbReference type="NCBI Taxonomy" id="101127"/>
    <lineage>
        <taxon>Eukaryota</taxon>
        <taxon>Fungi</taxon>
        <taxon>Fungi incertae sedis</taxon>
        <taxon>Mucoromycota</taxon>
        <taxon>Mucoromycotina</taxon>
        <taxon>Mucoromycetes</taxon>
        <taxon>Mucorales</taxon>
        <taxon>Cunninghamellaceae</taxon>
        <taxon>Hesseltinella</taxon>
    </lineage>
</organism>
<dbReference type="PANTHER" id="PTHR10410">
    <property type="entry name" value="EUKARYOTIC TRANSLATION INITIATION FACTOR 3 -RELATED"/>
    <property type="match status" value="1"/>
</dbReference>
<dbReference type="AlphaFoldDB" id="A0A1X2GT71"/>
<comment type="caution">
    <text evidence="4">The sequence shown here is derived from an EMBL/GenBank/DDBJ whole genome shotgun (WGS) entry which is preliminary data.</text>
</comment>
<dbReference type="SUPFAM" id="SSF102712">
    <property type="entry name" value="JAB1/MPN domain"/>
    <property type="match status" value="1"/>
</dbReference>
<feature type="domain" description="MPN" evidence="2">
    <location>
        <begin position="209"/>
        <end position="348"/>
    </location>
</feature>
<dbReference type="SMART" id="SM00232">
    <property type="entry name" value="JAB_MPN"/>
    <property type="match status" value="1"/>
</dbReference>
<sequence length="395" mass="45167">MAAEILSDPADKDQDMPEAMVAADSQLMEALAVKHSMTQKILDTTIITDREKASLPRWFENPIYSERYMSMRNRVWDIWQKRKPRYVKKSSAIKSIGRVGSSGMFGDLFKFLEREGYINVNPIKDTKRMAAKPIRKSQISKVPPGYQRTKMKKMLATWADPDLSQRQNIQEKRDAPVAFYSLDEQDDDELFQLVPLKAYSSSYPAPFKVVLKADVMAVMDFHAHLVTTEVMGLLGGSFSINDQGEKTLAVKRVFPCKSSSTDIQCEMDEQSHVDALNDFEERGLCVVGWYHSHPTFRPSPSIQDVNTQMSYQELFKDKLTGDEPFIGVIINPYRDDMAASSWFSYVHISPKPNPSKTDRQPFACDKVITPFTFDELDGMMELFGTLVDRYRDNQE</sequence>
<dbReference type="STRING" id="101127.A0A1X2GT71"/>
<dbReference type="GO" id="GO:0003677">
    <property type="term" value="F:DNA binding"/>
    <property type="evidence" value="ECO:0007669"/>
    <property type="project" value="UniProtKB-KW"/>
</dbReference>
<dbReference type="Pfam" id="PF01398">
    <property type="entry name" value="JAB"/>
    <property type="match status" value="1"/>
</dbReference>
<accession>A0A1X2GT71</accession>
<evidence type="ECO:0000256" key="1">
    <source>
        <dbReference type="ARBA" id="ARBA00023125"/>
    </source>
</evidence>
<keyword evidence="5" id="KW-1185">Reference proteome</keyword>
<dbReference type="SUPFAM" id="SSF46689">
    <property type="entry name" value="Homeodomain-like"/>
    <property type="match status" value="1"/>
</dbReference>
<dbReference type="InterPro" id="IPR007526">
    <property type="entry name" value="SWIRM"/>
</dbReference>
<dbReference type="Gene3D" id="3.40.140.10">
    <property type="entry name" value="Cytidine Deaminase, domain 2"/>
    <property type="match status" value="1"/>
</dbReference>
<dbReference type="EMBL" id="MCGT01000004">
    <property type="protein sequence ID" value="ORX60665.1"/>
    <property type="molecule type" value="Genomic_DNA"/>
</dbReference>
<keyword evidence="1" id="KW-0238">DNA-binding</keyword>
<dbReference type="InterPro" id="IPR036388">
    <property type="entry name" value="WH-like_DNA-bd_sf"/>
</dbReference>
<feature type="domain" description="SWIRM" evidence="3">
    <location>
        <begin position="33"/>
        <end position="129"/>
    </location>
</feature>
<dbReference type="InterPro" id="IPR037518">
    <property type="entry name" value="MPN"/>
</dbReference>
<evidence type="ECO:0000259" key="2">
    <source>
        <dbReference type="PROSITE" id="PS50249"/>
    </source>
</evidence>
<name>A0A1X2GT71_9FUNG</name>